<evidence type="ECO:0000313" key="2">
    <source>
        <dbReference type="Proteomes" id="UP000535491"/>
    </source>
</evidence>
<reference evidence="1 2" key="1">
    <citation type="submission" date="2020-07" db="EMBL/GenBank/DDBJ databases">
        <authorList>
            <person name="Feng H."/>
        </authorList>
    </citation>
    <scope>NUCLEOTIDE SEQUENCE [LARGE SCALE GENOMIC DNA]</scope>
    <source>
        <strain evidence="2">s-10</strain>
    </source>
</reference>
<proteinExistence type="predicted"/>
<gene>
    <name evidence="1" type="ORF">H1191_20060</name>
</gene>
<dbReference type="Proteomes" id="UP000535491">
    <property type="component" value="Unassembled WGS sequence"/>
</dbReference>
<protein>
    <submittedName>
        <fullName evidence="1">Uncharacterized protein</fullName>
    </submittedName>
</protein>
<organism evidence="1 2">
    <name type="scientific">Paenactinomyces guangxiensis</name>
    <dbReference type="NCBI Taxonomy" id="1490290"/>
    <lineage>
        <taxon>Bacteria</taxon>
        <taxon>Bacillati</taxon>
        <taxon>Bacillota</taxon>
        <taxon>Bacilli</taxon>
        <taxon>Bacillales</taxon>
        <taxon>Thermoactinomycetaceae</taxon>
        <taxon>Paenactinomyces</taxon>
    </lineage>
</organism>
<dbReference type="RefSeq" id="WP_181755069.1">
    <property type="nucleotide sequence ID" value="NZ_JACEIQ010000047.1"/>
</dbReference>
<evidence type="ECO:0000313" key="1">
    <source>
        <dbReference type="EMBL" id="MBA4496550.1"/>
    </source>
</evidence>
<dbReference type="EMBL" id="JACEIQ010000047">
    <property type="protein sequence ID" value="MBA4496550.1"/>
    <property type="molecule type" value="Genomic_DNA"/>
</dbReference>
<accession>A0A7W2AA89</accession>
<comment type="caution">
    <text evidence="1">The sequence shown here is derived from an EMBL/GenBank/DDBJ whole genome shotgun (WGS) entry which is preliminary data.</text>
</comment>
<dbReference type="AlphaFoldDB" id="A0A7W2AA89"/>
<sequence>MSKDNLNQDGRLCSPLPEKRAHLPLNVQILKKDFERIQAGFVPRDMDDRWYVHYQDGEIHFHRSWTGSCIFQLHVQPDQQGYCITDGWVNRDPDQYTSNNLDYDRVLLFSLFKSLFGIELKP</sequence>
<name>A0A7W2AA89_9BACL</name>
<keyword evidence="2" id="KW-1185">Reference proteome</keyword>